<feature type="region of interest" description="Disordered" evidence="1">
    <location>
        <begin position="1"/>
        <end position="34"/>
    </location>
</feature>
<comment type="caution">
    <text evidence="3">The sequence shown here is derived from an EMBL/GenBank/DDBJ whole genome shotgun (WGS) entry which is preliminary data.</text>
</comment>
<dbReference type="InterPro" id="IPR045641">
    <property type="entry name" value="SrpI-like"/>
</dbReference>
<evidence type="ECO:0000313" key="3">
    <source>
        <dbReference type="EMBL" id="MDX3136647.1"/>
    </source>
</evidence>
<organism evidence="3 4">
    <name type="scientific">Streptomyces europaeiscabiei</name>
    <dbReference type="NCBI Taxonomy" id="146819"/>
    <lineage>
        <taxon>Bacteria</taxon>
        <taxon>Bacillati</taxon>
        <taxon>Actinomycetota</taxon>
        <taxon>Actinomycetes</taxon>
        <taxon>Kitasatosporales</taxon>
        <taxon>Streptomycetaceae</taxon>
        <taxon>Streptomyces</taxon>
    </lineage>
</organism>
<sequence length="468" mass="52081">MSVGEEVRSQQEKPQQSLGTAAARNLATTTKSTPQMQEISSRWLLRTLPWVNVQGGTYRVNRRLTYAVGDGRVTFVKTGDRVAVIPAELGELPALRTYEDIDVLSELAQRCEQREFAPGDVLAEFGSQAEEVFLLAHGKVEKIGTGPYGDDAVLGVLADGAYFGEQSLLDPEAIWEYTARAVTACTVLVLPRQAVEQLAERAETLSEHLQELRAIPSQRTNKYGEKEIDLAAGHSGEPDIPHTFVDYEAAPREYELSVAQTVLRIHTRVADLYNQPMNQTEQQIRLTVEALKERQEHELINNREFGLLHNCEYDQRLQPHDGVPGPDDLDELLCRRRGTKLLLAHPRAISAFGRELNKRGLVPETIDIAGNRIPTWRGVPIYPCNKIPVTEARTTSIIAMRTGEDDQGVIGLRAASIPDEIEPSLSVRFMGINEQAIIKYLVTAYYSAAVLVPDALGVLENVEIGRWR</sequence>
<reference evidence="3" key="1">
    <citation type="journal article" date="2023" name="Microb. Genom.">
        <title>Mesoterricola silvestris gen. nov., sp. nov., Mesoterricola sediminis sp. nov., Geothrix oryzae sp. nov., Geothrix edaphica sp. nov., Geothrix rubra sp. nov., and Geothrix limicola sp. nov., six novel members of Acidobacteriota isolated from soils.</title>
        <authorList>
            <person name="Weisberg A.J."/>
            <person name="Pearce E."/>
            <person name="Kramer C.G."/>
            <person name="Chang J.H."/>
            <person name="Clarke C.R."/>
        </authorList>
    </citation>
    <scope>NUCLEOTIDE SEQUENCE</scope>
    <source>
        <strain evidence="3">ND06-05F</strain>
    </source>
</reference>
<dbReference type="SMART" id="SM00100">
    <property type="entry name" value="cNMP"/>
    <property type="match status" value="1"/>
</dbReference>
<dbReference type="PANTHER" id="PTHR24567">
    <property type="entry name" value="CRP FAMILY TRANSCRIPTIONAL REGULATORY PROTEIN"/>
    <property type="match status" value="1"/>
</dbReference>
<dbReference type="Gene3D" id="2.60.120.10">
    <property type="entry name" value="Jelly Rolls"/>
    <property type="match status" value="1"/>
</dbReference>
<evidence type="ECO:0000256" key="1">
    <source>
        <dbReference type="SAM" id="MobiDB-lite"/>
    </source>
</evidence>
<dbReference type="Pfam" id="PF19307">
    <property type="entry name" value="SrpI-like"/>
    <property type="match status" value="1"/>
</dbReference>
<dbReference type="SUPFAM" id="SSF51206">
    <property type="entry name" value="cAMP-binding domain-like"/>
    <property type="match status" value="1"/>
</dbReference>
<dbReference type="AlphaFoldDB" id="A0AAJ2Q0C7"/>
<dbReference type="EMBL" id="JARAWN010000625">
    <property type="protein sequence ID" value="MDX3136647.1"/>
    <property type="molecule type" value="Genomic_DNA"/>
</dbReference>
<dbReference type="Proteomes" id="UP001273589">
    <property type="component" value="Unassembled WGS sequence"/>
</dbReference>
<dbReference type="PANTHER" id="PTHR24567:SF74">
    <property type="entry name" value="HTH-TYPE TRANSCRIPTIONAL REGULATOR ARCR"/>
    <property type="match status" value="1"/>
</dbReference>
<dbReference type="RefSeq" id="WP_037695161.1">
    <property type="nucleotide sequence ID" value="NZ_JARAWN010000625.1"/>
</dbReference>
<dbReference type="PROSITE" id="PS50042">
    <property type="entry name" value="CNMP_BINDING_3"/>
    <property type="match status" value="1"/>
</dbReference>
<dbReference type="InterPro" id="IPR050397">
    <property type="entry name" value="Env_Response_Regulators"/>
</dbReference>
<name>A0AAJ2Q0C7_9ACTN</name>
<dbReference type="InterPro" id="IPR018490">
    <property type="entry name" value="cNMP-bd_dom_sf"/>
</dbReference>
<dbReference type="GO" id="GO:0005829">
    <property type="term" value="C:cytosol"/>
    <property type="evidence" value="ECO:0007669"/>
    <property type="project" value="TreeGrafter"/>
</dbReference>
<proteinExistence type="predicted"/>
<dbReference type="InterPro" id="IPR014710">
    <property type="entry name" value="RmlC-like_jellyroll"/>
</dbReference>
<gene>
    <name evidence="3" type="ORF">PV367_44210</name>
</gene>
<evidence type="ECO:0000259" key="2">
    <source>
        <dbReference type="PROSITE" id="PS50042"/>
    </source>
</evidence>
<feature type="domain" description="Cyclic nucleotide-binding" evidence="2">
    <location>
        <begin position="95"/>
        <end position="198"/>
    </location>
</feature>
<dbReference type="GO" id="GO:0003700">
    <property type="term" value="F:DNA-binding transcription factor activity"/>
    <property type="evidence" value="ECO:0007669"/>
    <property type="project" value="TreeGrafter"/>
</dbReference>
<dbReference type="Pfam" id="PF00027">
    <property type="entry name" value="cNMP_binding"/>
    <property type="match status" value="1"/>
</dbReference>
<accession>A0AAJ2Q0C7</accession>
<feature type="compositionally biased region" description="Basic and acidic residues" evidence="1">
    <location>
        <begin position="1"/>
        <end position="11"/>
    </location>
</feature>
<dbReference type="InterPro" id="IPR000595">
    <property type="entry name" value="cNMP-bd_dom"/>
</dbReference>
<dbReference type="NCBIfam" id="NF041163">
    <property type="entry name" value="encap_f2b"/>
    <property type="match status" value="1"/>
</dbReference>
<dbReference type="CDD" id="cd00038">
    <property type="entry name" value="CAP_ED"/>
    <property type="match status" value="1"/>
</dbReference>
<evidence type="ECO:0000313" key="4">
    <source>
        <dbReference type="Proteomes" id="UP001273589"/>
    </source>
</evidence>
<protein>
    <submittedName>
        <fullName evidence="3">Family 2B encapsulin nanocompartment shell protein</fullName>
    </submittedName>
</protein>
<dbReference type="InterPro" id="IPR049817">
    <property type="entry name" value="Encap_f2b"/>
</dbReference>